<dbReference type="GO" id="GO:0009103">
    <property type="term" value="P:lipopolysaccharide biosynthetic process"/>
    <property type="evidence" value="ECO:0007669"/>
    <property type="project" value="UniProtKB-ARBA"/>
</dbReference>
<evidence type="ECO:0000256" key="1">
    <source>
        <dbReference type="ARBA" id="ARBA00004651"/>
    </source>
</evidence>
<sequence length="536" mass="60276">MLTYVPPEQRPAPPTYERPWLLLLLAFAWLWPGVFGRDLWPGEPLLYAVIEQAQHDGWWWLPQADGSPHWETPPLYVWLSLLFLRVFDGWLNPYEAVRLSNVLLAAVSLAAMGGAGRALLGRRNGRTVVLVLIGCPGLLMMSHFIGGQLVTLCGLCLSFYALALARQKTVKAVALTMAGWLVLGLSGSLLPLGAVMAVTALLAAQADWRNKRFVLTLLAAAGLALPLLFVWPLFLQRLSPQGFALWWQQYALLPFGGFEQWTVRFSGGYYLKNLIWFAFPAWPLAVWTAWRLRLHRECWGQLCLLWLGVFGLLLLCSPRRDENDLLVLLPPLAVVAAAQTDQLRRGAAAFFNWFGIMTFGVLAGFIWLGFFAMNFGWPAKLAERAAYFSPYYRSDIDYFPVLVAVLFTPLWLLAITRKYVRGRQAVTNWAAGLTLCWSLMLTLFLPWLDAAKSYRPVVVHLEAALPAPGCVSATVESIRLAWPQYAQTELGGEDCPYVVTLRQQTVPDGWQRLAEAGRPRQRDEVLVLWRRPLSPP</sequence>
<feature type="transmembrane region" description="Helical" evidence="8">
    <location>
        <begin position="177"/>
        <end position="201"/>
    </location>
</feature>
<accession>A0A7D7NF68</accession>
<dbReference type="PANTHER" id="PTHR33908">
    <property type="entry name" value="MANNOSYLTRANSFERASE YKCB-RELATED"/>
    <property type="match status" value="1"/>
</dbReference>
<dbReference type="RefSeq" id="WP_182121873.1">
    <property type="nucleotide sequence ID" value="NZ_CP059567.1"/>
</dbReference>
<feature type="transmembrane region" description="Helical" evidence="8">
    <location>
        <begin position="103"/>
        <end position="120"/>
    </location>
</feature>
<evidence type="ECO:0000256" key="6">
    <source>
        <dbReference type="ARBA" id="ARBA00022989"/>
    </source>
</evidence>
<dbReference type="PANTHER" id="PTHR33908:SF11">
    <property type="entry name" value="MEMBRANE PROTEIN"/>
    <property type="match status" value="1"/>
</dbReference>
<feature type="transmembrane region" description="Helical" evidence="8">
    <location>
        <begin position="426"/>
        <end position="448"/>
    </location>
</feature>
<feature type="transmembrane region" description="Helical" evidence="8">
    <location>
        <begin position="274"/>
        <end position="293"/>
    </location>
</feature>
<keyword evidence="3" id="KW-0328">Glycosyltransferase</keyword>
<comment type="subcellular location">
    <subcellularLocation>
        <location evidence="1">Cell membrane</location>
        <topology evidence="1">Multi-pass membrane protein</topology>
    </subcellularLocation>
</comment>
<feature type="transmembrane region" description="Helical" evidence="8">
    <location>
        <begin position="213"/>
        <end position="235"/>
    </location>
</feature>
<evidence type="ECO:0000256" key="7">
    <source>
        <dbReference type="ARBA" id="ARBA00023136"/>
    </source>
</evidence>
<protein>
    <recommendedName>
        <fullName evidence="11">Glycosyltransferase family 39 protein</fullName>
    </recommendedName>
</protein>
<evidence type="ECO:0000256" key="2">
    <source>
        <dbReference type="ARBA" id="ARBA00022475"/>
    </source>
</evidence>
<gene>
    <name evidence="9" type="ORF">H3L94_09825</name>
</gene>
<name>A0A7D7NF68_9NEIS</name>
<keyword evidence="5 8" id="KW-0812">Transmembrane</keyword>
<feature type="transmembrane region" description="Helical" evidence="8">
    <location>
        <begin position="350"/>
        <end position="376"/>
    </location>
</feature>
<evidence type="ECO:0000256" key="8">
    <source>
        <dbReference type="SAM" id="Phobius"/>
    </source>
</evidence>
<reference evidence="9 10" key="1">
    <citation type="submission" date="2020-07" db="EMBL/GenBank/DDBJ databases">
        <title>Genomic diversity of species in the Neisseriaceae family.</title>
        <authorList>
            <person name="Vincent A.T."/>
            <person name="Bernet E."/>
            <person name="Veyrier F.J."/>
        </authorList>
    </citation>
    <scope>NUCLEOTIDE SEQUENCE [LARGE SCALE GENOMIC DNA]</scope>
    <source>
        <strain evidence="9 10">DSM 22244</strain>
    </source>
</reference>
<evidence type="ECO:0000256" key="5">
    <source>
        <dbReference type="ARBA" id="ARBA00022692"/>
    </source>
</evidence>
<dbReference type="InterPro" id="IPR050297">
    <property type="entry name" value="LipidA_mod_glycosyltrf_83"/>
</dbReference>
<dbReference type="Proteomes" id="UP000514752">
    <property type="component" value="Chromosome"/>
</dbReference>
<keyword evidence="6 8" id="KW-1133">Transmembrane helix</keyword>
<dbReference type="EMBL" id="CP059567">
    <property type="protein sequence ID" value="QMT40134.1"/>
    <property type="molecule type" value="Genomic_DNA"/>
</dbReference>
<proteinExistence type="predicted"/>
<feature type="transmembrane region" description="Helical" evidence="8">
    <location>
        <begin position="396"/>
        <end position="414"/>
    </location>
</feature>
<keyword evidence="7 8" id="KW-0472">Membrane</keyword>
<dbReference type="KEGG" id="nsg:H3L94_09825"/>
<dbReference type="AlphaFoldDB" id="A0A7D7NF68"/>
<dbReference type="GO" id="GO:0016763">
    <property type="term" value="F:pentosyltransferase activity"/>
    <property type="evidence" value="ECO:0007669"/>
    <property type="project" value="TreeGrafter"/>
</dbReference>
<dbReference type="GO" id="GO:0005886">
    <property type="term" value="C:plasma membrane"/>
    <property type="evidence" value="ECO:0007669"/>
    <property type="project" value="UniProtKB-SubCell"/>
</dbReference>
<keyword evidence="2" id="KW-1003">Cell membrane</keyword>
<organism evidence="9 10">
    <name type="scientific">Neisseria shayeganii</name>
    <dbReference type="NCBI Taxonomy" id="607712"/>
    <lineage>
        <taxon>Bacteria</taxon>
        <taxon>Pseudomonadati</taxon>
        <taxon>Pseudomonadota</taxon>
        <taxon>Betaproteobacteria</taxon>
        <taxon>Neisseriales</taxon>
        <taxon>Neisseriaceae</taxon>
        <taxon>Neisseria</taxon>
    </lineage>
</organism>
<evidence type="ECO:0000313" key="9">
    <source>
        <dbReference type="EMBL" id="QMT40134.1"/>
    </source>
</evidence>
<evidence type="ECO:0000256" key="4">
    <source>
        <dbReference type="ARBA" id="ARBA00022679"/>
    </source>
</evidence>
<evidence type="ECO:0008006" key="11">
    <source>
        <dbReference type="Google" id="ProtNLM"/>
    </source>
</evidence>
<keyword evidence="4" id="KW-0808">Transferase</keyword>
<evidence type="ECO:0000313" key="10">
    <source>
        <dbReference type="Proteomes" id="UP000514752"/>
    </source>
</evidence>
<evidence type="ECO:0000256" key="3">
    <source>
        <dbReference type="ARBA" id="ARBA00022676"/>
    </source>
</evidence>